<dbReference type="Proteomes" id="UP000184699">
    <property type="component" value="Unassembled WGS sequence"/>
</dbReference>
<dbReference type="PANTHER" id="PTHR43744">
    <property type="entry name" value="ABC TRANSPORTER PERMEASE PROTEIN MG189-RELATED-RELATED"/>
    <property type="match status" value="1"/>
</dbReference>
<keyword evidence="11" id="KW-1185">Reference proteome</keyword>
<feature type="transmembrane region" description="Helical" evidence="7">
    <location>
        <begin position="36"/>
        <end position="58"/>
    </location>
</feature>
<feature type="transmembrane region" description="Helical" evidence="7">
    <location>
        <begin position="168"/>
        <end position="187"/>
    </location>
</feature>
<feature type="transmembrane region" description="Helical" evidence="7">
    <location>
        <begin position="132"/>
        <end position="156"/>
    </location>
</feature>
<evidence type="ECO:0000256" key="1">
    <source>
        <dbReference type="ARBA" id="ARBA00004651"/>
    </source>
</evidence>
<evidence type="ECO:0000256" key="5">
    <source>
        <dbReference type="ARBA" id="ARBA00022989"/>
    </source>
</evidence>
<protein>
    <submittedName>
        <fullName evidence="10">Carbohydrate ABC transporter membrane protein 2, CUT1 family</fullName>
    </submittedName>
</protein>
<dbReference type="Gene3D" id="1.10.3720.10">
    <property type="entry name" value="MetI-like"/>
    <property type="match status" value="1"/>
</dbReference>
<keyword evidence="2 7" id="KW-0813">Transport</keyword>
<name>A0A1N6E814_9MICO</name>
<evidence type="ECO:0000256" key="2">
    <source>
        <dbReference type="ARBA" id="ARBA00022448"/>
    </source>
</evidence>
<dbReference type="InterPro" id="IPR035906">
    <property type="entry name" value="MetI-like_sf"/>
</dbReference>
<feature type="domain" description="ABC transmembrane type-1" evidence="9">
    <location>
        <begin position="97"/>
        <end position="287"/>
    </location>
</feature>
<comment type="subcellular location">
    <subcellularLocation>
        <location evidence="1 7">Cell membrane</location>
        <topology evidence="1 7">Multi-pass membrane protein</topology>
    </subcellularLocation>
</comment>
<reference evidence="11" key="1">
    <citation type="submission" date="2016-11" db="EMBL/GenBank/DDBJ databases">
        <authorList>
            <person name="Varghese N."/>
            <person name="Submissions S."/>
        </authorList>
    </citation>
    <scope>NUCLEOTIDE SEQUENCE [LARGE SCALE GENOMIC DNA]</scope>
    <source>
        <strain evidence="11">DSM 8595</strain>
    </source>
</reference>
<evidence type="ECO:0000256" key="7">
    <source>
        <dbReference type="RuleBase" id="RU363032"/>
    </source>
</evidence>
<sequence>MPDEILETTIASKEPEARRSRRRRGGPTEASPASKAIAFVVLVGGSFLFAYPFLWMIATSLRTRQGVAEGGITIWPVQWEWSNYLDGLSSFPFWQYLGNTLLATLLPVLFTVLASSAVGFAFARIPAPGSGIIFAIVLATMLLPGEVTLVPQFILFRELDMMDSLYPIILPAAFGSPFFIFLFRQFYLRLPQSLADAAMIDGAGWFRTWWSIYLPLSQPIIVAAAVLQFMTSWNNFLAPAIYVNTERWKTFPLALAGFSNANSTDTSLLMATSIVVVLPCILVFFFAQKHIVGGISFTGTK</sequence>
<dbReference type="PROSITE" id="PS50928">
    <property type="entry name" value="ABC_TM1"/>
    <property type="match status" value="1"/>
</dbReference>
<dbReference type="SUPFAM" id="SSF161098">
    <property type="entry name" value="MetI-like"/>
    <property type="match status" value="1"/>
</dbReference>
<evidence type="ECO:0000259" key="9">
    <source>
        <dbReference type="PROSITE" id="PS50928"/>
    </source>
</evidence>
<dbReference type="CDD" id="cd06261">
    <property type="entry name" value="TM_PBP2"/>
    <property type="match status" value="1"/>
</dbReference>
<dbReference type="GO" id="GO:0005886">
    <property type="term" value="C:plasma membrane"/>
    <property type="evidence" value="ECO:0007669"/>
    <property type="project" value="UniProtKB-SubCell"/>
</dbReference>
<evidence type="ECO:0000256" key="8">
    <source>
        <dbReference type="SAM" id="MobiDB-lite"/>
    </source>
</evidence>
<dbReference type="AlphaFoldDB" id="A0A1N6E814"/>
<dbReference type="RefSeq" id="WP_234980763.1">
    <property type="nucleotide sequence ID" value="NZ_FSRJ01000001.1"/>
</dbReference>
<dbReference type="PANTHER" id="PTHR43744:SF12">
    <property type="entry name" value="ABC TRANSPORTER PERMEASE PROTEIN MG189-RELATED"/>
    <property type="match status" value="1"/>
</dbReference>
<dbReference type="GO" id="GO:0055085">
    <property type="term" value="P:transmembrane transport"/>
    <property type="evidence" value="ECO:0007669"/>
    <property type="project" value="InterPro"/>
</dbReference>
<feature type="transmembrane region" description="Helical" evidence="7">
    <location>
        <begin position="93"/>
        <end position="120"/>
    </location>
</feature>
<feature type="transmembrane region" description="Helical" evidence="7">
    <location>
        <begin position="268"/>
        <end position="287"/>
    </location>
</feature>
<keyword evidence="3" id="KW-1003">Cell membrane</keyword>
<evidence type="ECO:0000313" key="10">
    <source>
        <dbReference type="EMBL" id="SIN79111.1"/>
    </source>
</evidence>
<dbReference type="STRING" id="232089.SAMN05443544_1192"/>
<evidence type="ECO:0000256" key="3">
    <source>
        <dbReference type="ARBA" id="ARBA00022475"/>
    </source>
</evidence>
<feature type="region of interest" description="Disordered" evidence="8">
    <location>
        <begin position="1"/>
        <end position="30"/>
    </location>
</feature>
<accession>A0A1N6E814</accession>
<feature type="transmembrane region" description="Helical" evidence="7">
    <location>
        <begin position="208"/>
        <end position="230"/>
    </location>
</feature>
<comment type="similarity">
    <text evidence="7">Belongs to the binding-protein-dependent transport system permease family.</text>
</comment>
<evidence type="ECO:0000256" key="4">
    <source>
        <dbReference type="ARBA" id="ARBA00022692"/>
    </source>
</evidence>
<keyword evidence="6 7" id="KW-0472">Membrane</keyword>
<gene>
    <name evidence="10" type="ORF">SAMN05443544_1192</name>
</gene>
<keyword evidence="4 7" id="KW-0812">Transmembrane</keyword>
<evidence type="ECO:0000256" key="6">
    <source>
        <dbReference type="ARBA" id="ARBA00023136"/>
    </source>
</evidence>
<proteinExistence type="inferred from homology"/>
<evidence type="ECO:0000313" key="11">
    <source>
        <dbReference type="Proteomes" id="UP000184699"/>
    </source>
</evidence>
<dbReference type="EMBL" id="FSRJ01000001">
    <property type="protein sequence ID" value="SIN79111.1"/>
    <property type="molecule type" value="Genomic_DNA"/>
</dbReference>
<keyword evidence="5 7" id="KW-1133">Transmembrane helix</keyword>
<dbReference type="InterPro" id="IPR000515">
    <property type="entry name" value="MetI-like"/>
</dbReference>
<dbReference type="Pfam" id="PF00528">
    <property type="entry name" value="BPD_transp_1"/>
    <property type="match status" value="1"/>
</dbReference>
<organism evidence="10 11">
    <name type="scientific">Agromyces cerinus subsp. cerinus</name>
    <dbReference type="NCBI Taxonomy" id="232089"/>
    <lineage>
        <taxon>Bacteria</taxon>
        <taxon>Bacillati</taxon>
        <taxon>Actinomycetota</taxon>
        <taxon>Actinomycetes</taxon>
        <taxon>Micrococcales</taxon>
        <taxon>Microbacteriaceae</taxon>
        <taxon>Agromyces</taxon>
    </lineage>
</organism>